<dbReference type="SUPFAM" id="SSF48452">
    <property type="entry name" value="TPR-like"/>
    <property type="match status" value="1"/>
</dbReference>
<evidence type="ECO:0000313" key="2">
    <source>
        <dbReference type="Proteomes" id="UP000227088"/>
    </source>
</evidence>
<proteinExistence type="predicted"/>
<protein>
    <submittedName>
        <fullName evidence="1">Uncharacterized protein</fullName>
    </submittedName>
</protein>
<reference evidence="2" key="1">
    <citation type="journal article" date="2017" name="Proc. Natl. Acad. Sci. U.S.A.">
        <title>Simulation of Deepwater Horizon oil plume reveals substrate specialization within a complex community of hydrocarbon degraders.</title>
        <authorList>
            <person name="Hu P."/>
            <person name="Dubinsky E.A."/>
            <person name="Probst A.J."/>
            <person name="Wang J."/>
            <person name="Sieber C.M.K."/>
            <person name="Tom L.M."/>
            <person name="Gardinali P."/>
            <person name="Banfield J.F."/>
            <person name="Atlas R.M."/>
            <person name="Andersen G.L."/>
        </authorList>
    </citation>
    <scope>NUCLEOTIDE SEQUENCE [LARGE SCALE GENOMIC DNA]</scope>
</reference>
<dbReference type="EMBL" id="MABE01000625">
    <property type="protein sequence ID" value="OUS37738.1"/>
    <property type="molecule type" value="Genomic_DNA"/>
</dbReference>
<dbReference type="AlphaFoldDB" id="A0A1Y5HKD2"/>
<sequence length="385" mass="43777">YIKGAFPKLVLSEKENYSDRYGPSSKYYAQHQNLQKSIKGNLKGYYVELAAHYHSQGQAALKKSKQKPQQAHLSEIAQTSLNQAADFYGRFIALFPNDKSVAKLRYKKAEAHFENKQYVAAAQDYRAVAYNKAPYGVNRKLANKAAYAGIIALNLHMDVLTAQKADKKELDKWQALSLEGMLKFSKVFHNDHRSIAVLTNAAQAMFALNQYDRAIVVAGNLIKKTNKLNKNLKQTAYGILAHSYFQKSQYQNAQSNYLAQRKLVNKNSSDYSQISEQIAASIFKKAEQLKINKQPQLAIKELLSIKKLAGHSKIRVLAQYDAVSMLLAAKEWNKAIKELKQLQQRFTKHELTPEFPRKLAFAYEQKKDWKKASLAYSELSKNDVS</sequence>
<organism evidence="1 2">
    <name type="scientific">Oleispira antarctica</name>
    <dbReference type="NCBI Taxonomy" id="188908"/>
    <lineage>
        <taxon>Bacteria</taxon>
        <taxon>Pseudomonadati</taxon>
        <taxon>Pseudomonadota</taxon>
        <taxon>Gammaproteobacteria</taxon>
        <taxon>Oceanospirillales</taxon>
        <taxon>Oceanospirillaceae</taxon>
        <taxon>Oleispira</taxon>
    </lineage>
</organism>
<feature type="non-terminal residue" evidence="1">
    <location>
        <position position="1"/>
    </location>
</feature>
<dbReference type="InterPro" id="IPR011990">
    <property type="entry name" value="TPR-like_helical_dom_sf"/>
</dbReference>
<gene>
    <name evidence="1" type="ORF">A9R00_10915</name>
</gene>
<comment type="caution">
    <text evidence="1">The sequence shown here is derived from an EMBL/GenBank/DDBJ whole genome shotgun (WGS) entry which is preliminary data.</text>
</comment>
<name>A0A1Y5HKD2_OLEAN</name>
<feature type="non-terminal residue" evidence="1">
    <location>
        <position position="385"/>
    </location>
</feature>
<dbReference type="Gene3D" id="1.25.40.10">
    <property type="entry name" value="Tetratricopeptide repeat domain"/>
    <property type="match status" value="1"/>
</dbReference>
<accession>A0A1Y5HKD2</accession>
<dbReference type="Proteomes" id="UP000227088">
    <property type="component" value="Unassembled WGS sequence"/>
</dbReference>
<evidence type="ECO:0000313" key="1">
    <source>
        <dbReference type="EMBL" id="OUS37738.1"/>
    </source>
</evidence>